<name>A0AAD2PV67_9STRA</name>
<dbReference type="InterPro" id="IPR015655">
    <property type="entry name" value="PP2C"/>
</dbReference>
<dbReference type="InterPro" id="IPR001932">
    <property type="entry name" value="PPM-type_phosphatase-like_dom"/>
</dbReference>
<dbReference type="GO" id="GO:0046872">
    <property type="term" value="F:metal ion binding"/>
    <property type="evidence" value="ECO:0007669"/>
    <property type="project" value="UniProtKB-KW"/>
</dbReference>
<evidence type="ECO:0000256" key="5">
    <source>
        <dbReference type="ARBA" id="ARBA00013081"/>
    </source>
</evidence>
<dbReference type="Gene3D" id="3.60.40.10">
    <property type="entry name" value="PPM-type phosphatase domain"/>
    <property type="match status" value="1"/>
</dbReference>
<evidence type="ECO:0000256" key="9">
    <source>
        <dbReference type="ARBA" id="ARBA00023211"/>
    </source>
</evidence>
<keyword evidence="14" id="KW-1185">Reference proteome</keyword>
<protein>
    <recommendedName>
        <fullName evidence="5">protein-serine/threonine phosphatase</fullName>
        <ecNumber evidence="5">3.1.3.16</ecNumber>
    </recommendedName>
</protein>
<feature type="region of interest" description="Disordered" evidence="11">
    <location>
        <begin position="303"/>
        <end position="330"/>
    </location>
</feature>
<feature type="region of interest" description="Disordered" evidence="11">
    <location>
        <begin position="147"/>
        <end position="185"/>
    </location>
</feature>
<dbReference type="GO" id="GO:0016020">
    <property type="term" value="C:membrane"/>
    <property type="evidence" value="ECO:0007669"/>
    <property type="project" value="UniProtKB-SubCell"/>
</dbReference>
<dbReference type="InterPro" id="IPR000222">
    <property type="entry name" value="PP2C_BS"/>
</dbReference>
<keyword evidence="6" id="KW-0479">Metal-binding</keyword>
<evidence type="ECO:0000256" key="4">
    <source>
        <dbReference type="ARBA" id="ARBA00006702"/>
    </source>
</evidence>
<comment type="caution">
    <text evidence="13">The sequence shown here is derived from an EMBL/GenBank/DDBJ whole genome shotgun (WGS) entry which is preliminary data.</text>
</comment>
<evidence type="ECO:0000313" key="13">
    <source>
        <dbReference type="EMBL" id="CAJ1954127.1"/>
    </source>
</evidence>
<comment type="similarity">
    <text evidence="4 10">Belongs to the PP2C family.</text>
</comment>
<keyword evidence="9" id="KW-0464">Manganese</keyword>
<evidence type="ECO:0000259" key="12">
    <source>
        <dbReference type="PROSITE" id="PS51746"/>
    </source>
</evidence>
<evidence type="ECO:0000256" key="2">
    <source>
        <dbReference type="ARBA" id="ARBA00001946"/>
    </source>
</evidence>
<dbReference type="PROSITE" id="PS51746">
    <property type="entry name" value="PPM_2"/>
    <property type="match status" value="1"/>
</dbReference>
<gene>
    <name evidence="13" type="ORF">CYCCA115_LOCUS14722</name>
</gene>
<dbReference type="SUPFAM" id="SSF81606">
    <property type="entry name" value="PP2C-like"/>
    <property type="match status" value="1"/>
</dbReference>
<evidence type="ECO:0000256" key="7">
    <source>
        <dbReference type="ARBA" id="ARBA00022801"/>
    </source>
</evidence>
<feature type="domain" description="PPM-type phosphatase" evidence="12">
    <location>
        <begin position="23"/>
        <end position="409"/>
    </location>
</feature>
<feature type="compositionally biased region" description="Basic and acidic residues" evidence="11">
    <location>
        <begin position="422"/>
        <end position="438"/>
    </location>
</feature>
<sequence>MGNFLGSPVTDKETHEGETKEYKYGLSSMQGWRVHMEDAHIAETTVYYLADDDGNNNKKVTIPNHGIFAVFDGHGGTFAAKYSGRNFCRVLSKQSKWQEYATLLEASTSETEKGKVESTRRMLLDCLEQALKDAFVELDQEIGLATEGTPVDDADTPYHDEAPPPKPNANDGDEDGGDDDKSSDEKDVMMQAAAEHVNTLNEHDNQNQALAPEDPSDDSGTTACVVLITPDHLVCANAGDSRAVYSKNGNKAIPLSYDHKPDDEGEERRIREGGGYVAGGRVEGDLAVSRGLGDFRFKNMPTVLAGNSNKNNSDTEDEPQPVQTMLPKDQKVSPVPDVIVQNRNPDQDEFIIVACDGIWDVRSNQECVMEVAEMLEEGESNVGLMAEEVLDRCLELRSKDNMTAVIVLFPLQKIGEGGGVGARREERAKELEAEREQSKNVPRSTL</sequence>
<evidence type="ECO:0000313" key="14">
    <source>
        <dbReference type="Proteomes" id="UP001295423"/>
    </source>
</evidence>
<organism evidence="13 14">
    <name type="scientific">Cylindrotheca closterium</name>
    <dbReference type="NCBI Taxonomy" id="2856"/>
    <lineage>
        <taxon>Eukaryota</taxon>
        <taxon>Sar</taxon>
        <taxon>Stramenopiles</taxon>
        <taxon>Ochrophyta</taxon>
        <taxon>Bacillariophyta</taxon>
        <taxon>Bacillariophyceae</taxon>
        <taxon>Bacillariophycidae</taxon>
        <taxon>Bacillariales</taxon>
        <taxon>Bacillariaceae</taxon>
        <taxon>Cylindrotheca</taxon>
    </lineage>
</organism>
<keyword evidence="7 10" id="KW-0378">Hydrolase</keyword>
<dbReference type="PANTHER" id="PTHR13832:SF565">
    <property type="entry name" value="AT28366P-RELATED"/>
    <property type="match status" value="1"/>
</dbReference>
<dbReference type="PANTHER" id="PTHR13832">
    <property type="entry name" value="PROTEIN PHOSPHATASE 2C"/>
    <property type="match status" value="1"/>
</dbReference>
<dbReference type="GO" id="GO:0004722">
    <property type="term" value="F:protein serine/threonine phosphatase activity"/>
    <property type="evidence" value="ECO:0007669"/>
    <property type="project" value="UniProtKB-EC"/>
</dbReference>
<comment type="cofactor">
    <cofactor evidence="1">
        <name>Mn(2+)</name>
        <dbReference type="ChEBI" id="CHEBI:29035"/>
    </cofactor>
</comment>
<reference evidence="13" key="1">
    <citation type="submission" date="2023-08" db="EMBL/GenBank/DDBJ databases">
        <authorList>
            <person name="Audoor S."/>
            <person name="Bilcke G."/>
        </authorList>
    </citation>
    <scope>NUCLEOTIDE SEQUENCE</scope>
</reference>
<dbReference type="Pfam" id="PF00481">
    <property type="entry name" value="PP2C"/>
    <property type="match status" value="2"/>
</dbReference>
<dbReference type="InterPro" id="IPR036457">
    <property type="entry name" value="PPM-type-like_dom_sf"/>
</dbReference>
<dbReference type="Proteomes" id="UP001295423">
    <property type="component" value="Unassembled WGS sequence"/>
</dbReference>
<dbReference type="AlphaFoldDB" id="A0AAD2PV67"/>
<comment type="cofactor">
    <cofactor evidence="2">
        <name>Mg(2+)</name>
        <dbReference type="ChEBI" id="CHEBI:18420"/>
    </cofactor>
</comment>
<evidence type="ECO:0000256" key="6">
    <source>
        <dbReference type="ARBA" id="ARBA00022723"/>
    </source>
</evidence>
<evidence type="ECO:0000256" key="3">
    <source>
        <dbReference type="ARBA" id="ARBA00004170"/>
    </source>
</evidence>
<dbReference type="EC" id="3.1.3.16" evidence="5"/>
<evidence type="ECO:0000256" key="10">
    <source>
        <dbReference type="RuleBase" id="RU003465"/>
    </source>
</evidence>
<dbReference type="CDD" id="cd00143">
    <property type="entry name" value="PP2Cc"/>
    <property type="match status" value="1"/>
</dbReference>
<evidence type="ECO:0000256" key="8">
    <source>
        <dbReference type="ARBA" id="ARBA00022912"/>
    </source>
</evidence>
<dbReference type="PROSITE" id="PS01032">
    <property type="entry name" value="PPM_1"/>
    <property type="match status" value="1"/>
</dbReference>
<evidence type="ECO:0000256" key="1">
    <source>
        <dbReference type="ARBA" id="ARBA00001936"/>
    </source>
</evidence>
<dbReference type="SMART" id="SM00332">
    <property type="entry name" value="PP2Cc"/>
    <property type="match status" value="1"/>
</dbReference>
<evidence type="ECO:0000256" key="11">
    <source>
        <dbReference type="SAM" id="MobiDB-lite"/>
    </source>
</evidence>
<accession>A0AAD2PV67</accession>
<dbReference type="EMBL" id="CAKOGP040001858">
    <property type="protein sequence ID" value="CAJ1954127.1"/>
    <property type="molecule type" value="Genomic_DNA"/>
</dbReference>
<comment type="subcellular location">
    <subcellularLocation>
        <location evidence="3">Membrane</location>
        <topology evidence="3">Peripheral membrane protein</topology>
    </subcellularLocation>
</comment>
<feature type="region of interest" description="Disordered" evidence="11">
    <location>
        <begin position="417"/>
        <end position="446"/>
    </location>
</feature>
<keyword evidence="8 10" id="KW-0904">Protein phosphatase</keyword>
<proteinExistence type="inferred from homology"/>